<dbReference type="GO" id="GO:0019843">
    <property type="term" value="F:rRNA binding"/>
    <property type="evidence" value="ECO:0007669"/>
    <property type="project" value="InterPro"/>
</dbReference>
<dbReference type="EMBL" id="KQ234222">
    <property type="protein sequence ID" value="KMZ81831.1"/>
    <property type="molecule type" value="Genomic_DNA"/>
</dbReference>
<protein>
    <recommendedName>
        <fullName evidence="2">Brix domain-containing protein</fullName>
    </recommendedName>
</protein>
<dbReference type="InterPro" id="IPR045112">
    <property type="entry name" value="PPAN-like"/>
</dbReference>
<reference evidence="3 4" key="1">
    <citation type="submission" date="2011-08" db="EMBL/GenBank/DDBJ databases">
        <title>The Genome Sequence of Plasmodium vivax India VII.</title>
        <authorList>
            <consortium name="The Broad Institute Genome Sequencing Platform"/>
            <consortium name="The Broad Institute Genome Sequencing Center for Infectious Disease"/>
            <person name="Neafsey D."/>
            <person name="Carlton J."/>
            <person name="Barnwell J."/>
            <person name="Collins W."/>
            <person name="Escalante A."/>
            <person name="Mullikin J."/>
            <person name="Saul A."/>
            <person name="Guigo R."/>
            <person name="Camara F."/>
            <person name="Young S.K."/>
            <person name="Zeng Q."/>
            <person name="Gargeya S."/>
            <person name="Fitzgerald M."/>
            <person name="Haas B."/>
            <person name="Abouelleil A."/>
            <person name="Alvarado L."/>
            <person name="Arachchi H.M."/>
            <person name="Berlin A."/>
            <person name="Brown A."/>
            <person name="Chapman S.B."/>
            <person name="Chen Z."/>
            <person name="Dunbar C."/>
            <person name="Freedman E."/>
            <person name="Gearin G."/>
            <person name="Gellesch M."/>
            <person name="Goldberg J."/>
            <person name="Griggs A."/>
            <person name="Gujja S."/>
            <person name="Heiman D."/>
            <person name="Howarth C."/>
            <person name="Larson L."/>
            <person name="Lui A."/>
            <person name="MacDonald P.J.P."/>
            <person name="Montmayeur A."/>
            <person name="Murphy C."/>
            <person name="Neiman D."/>
            <person name="Pearson M."/>
            <person name="Priest M."/>
            <person name="Roberts A."/>
            <person name="Saif S."/>
            <person name="Shea T."/>
            <person name="Shenoy N."/>
            <person name="Sisk P."/>
            <person name="Stolte C."/>
            <person name="Sykes S."/>
            <person name="Wortman J."/>
            <person name="Nusbaum C."/>
            <person name="Birren B."/>
        </authorList>
    </citation>
    <scope>NUCLEOTIDE SEQUENCE [LARGE SCALE GENOMIC DNA]</scope>
    <source>
        <strain evidence="3 4">India VII</strain>
    </source>
</reference>
<dbReference type="PROSITE" id="PS50833">
    <property type="entry name" value="BRIX"/>
    <property type="match status" value="1"/>
</dbReference>
<name>A0A0J9SGZ6_PLAVI</name>
<dbReference type="GO" id="GO:0030687">
    <property type="term" value="C:preribosome, large subunit precursor"/>
    <property type="evidence" value="ECO:0007669"/>
    <property type="project" value="TreeGrafter"/>
</dbReference>
<feature type="compositionally biased region" description="Basic residues" evidence="1">
    <location>
        <begin position="1"/>
        <end position="14"/>
    </location>
</feature>
<organism evidence="3 4">
    <name type="scientific">Plasmodium vivax India VII</name>
    <dbReference type="NCBI Taxonomy" id="1077284"/>
    <lineage>
        <taxon>Eukaryota</taxon>
        <taxon>Sar</taxon>
        <taxon>Alveolata</taxon>
        <taxon>Apicomplexa</taxon>
        <taxon>Aconoidasida</taxon>
        <taxon>Haemosporida</taxon>
        <taxon>Plasmodiidae</taxon>
        <taxon>Plasmodium</taxon>
        <taxon>Plasmodium (Plasmodium)</taxon>
    </lineage>
</organism>
<accession>A0A0J9SGZ6</accession>
<feature type="region of interest" description="Disordered" evidence="1">
    <location>
        <begin position="1"/>
        <end position="35"/>
    </location>
</feature>
<gene>
    <name evidence="3" type="ORF">PVIIG_02880</name>
</gene>
<sequence>MVTAKKGKKFKRGVKKEGGKLAKGKETKPKTAKKHEEEIAQKTNIIAIKKSGMNSVFKSLCRDLAEVFAPYSVTLYINKLKNLTELKKKLKELSYKYTISIHISNQKLMYNITSNYTKLTLTFIIESFTNASVVRSKSPKFAFHNFSKFKPLLILKNFNNCANPEMLNYLIIIQNILKNLFPNINLRADGEHKSKRVILYSYNSADETIYFRQYVTNLRQRSVKEIINEAYRNDGLGEYNNMYNFLSNQMDLNSAKKEEENEMVEVGPRVSFKIFKIADQDKGTPKNCCIDVESKVGFSRENADFIYSMTNQK</sequence>
<dbReference type="SMART" id="SM00879">
    <property type="entry name" value="Brix"/>
    <property type="match status" value="1"/>
</dbReference>
<dbReference type="AlphaFoldDB" id="A0A0J9SGZ6"/>
<dbReference type="GO" id="GO:0000027">
    <property type="term" value="P:ribosomal large subunit assembly"/>
    <property type="evidence" value="ECO:0007669"/>
    <property type="project" value="TreeGrafter"/>
</dbReference>
<evidence type="ECO:0000313" key="4">
    <source>
        <dbReference type="Proteomes" id="UP000053562"/>
    </source>
</evidence>
<dbReference type="GO" id="GO:0006364">
    <property type="term" value="P:rRNA processing"/>
    <property type="evidence" value="ECO:0007669"/>
    <property type="project" value="InterPro"/>
</dbReference>
<dbReference type="OrthoDB" id="10261452at2759"/>
<dbReference type="Proteomes" id="UP000053562">
    <property type="component" value="Unassembled WGS sequence"/>
</dbReference>
<evidence type="ECO:0000313" key="3">
    <source>
        <dbReference type="EMBL" id="KMZ81831.1"/>
    </source>
</evidence>
<evidence type="ECO:0000259" key="2">
    <source>
        <dbReference type="PROSITE" id="PS50833"/>
    </source>
</evidence>
<dbReference type="InterPro" id="IPR007109">
    <property type="entry name" value="Brix"/>
</dbReference>
<dbReference type="Pfam" id="PF04427">
    <property type="entry name" value="Brix"/>
    <property type="match status" value="1"/>
</dbReference>
<proteinExistence type="predicted"/>
<evidence type="ECO:0000256" key="1">
    <source>
        <dbReference type="SAM" id="MobiDB-lite"/>
    </source>
</evidence>
<dbReference type="PANTHER" id="PTHR12661:SF5">
    <property type="entry name" value="SUPPRESSOR OF SWI4 1 HOMOLOG"/>
    <property type="match status" value="1"/>
</dbReference>
<dbReference type="PANTHER" id="PTHR12661">
    <property type="entry name" value="PETER PAN-RELATED"/>
    <property type="match status" value="1"/>
</dbReference>
<feature type="domain" description="Brix" evidence="2">
    <location>
        <begin position="43"/>
        <end position="283"/>
    </location>
</feature>
<feature type="compositionally biased region" description="Basic and acidic residues" evidence="1">
    <location>
        <begin position="15"/>
        <end position="35"/>
    </location>
</feature>